<dbReference type="PROSITE" id="PS51257">
    <property type="entry name" value="PROKAR_LIPOPROTEIN"/>
    <property type="match status" value="1"/>
</dbReference>
<protein>
    <submittedName>
        <fullName evidence="6">Oligopeptide ABC transporter, oligopeptide-binding protein</fullName>
    </submittedName>
</protein>
<evidence type="ECO:0000259" key="5">
    <source>
        <dbReference type="Pfam" id="PF00496"/>
    </source>
</evidence>
<dbReference type="InterPro" id="IPR039424">
    <property type="entry name" value="SBP_5"/>
</dbReference>
<feature type="domain" description="Solute-binding protein family 5" evidence="5">
    <location>
        <begin position="113"/>
        <end position="501"/>
    </location>
</feature>
<dbReference type="CDD" id="cd08510">
    <property type="entry name" value="PBP2_Lactococcal_OppA_like"/>
    <property type="match status" value="1"/>
</dbReference>
<sequence length="586" mass="65398">MSKAKYVGAVTLITGVALSLVACGNNSKSNSSQSKGVVHDKFKQAVPTKAIKKGGTLRYAIESDSPFTGIFLPELSGSATDGTLQGPVVESLFGVDDQYKINDSGSATLKLDRKAKTATIEIKKGVKWSDGKPVTAKDVEFAYEIIANKASQSQRYTGSLANIVGLAEYHEGKSKTIKGIEMPDGESGRKVVLHFKEMKPGMVQSGNGYFWEEAEPYHYLKDVPFSKLMSSDKVRSKPLGYGPFKVEKIVRGQSVTFVRNDNYWRGKPNFDKIEMSVIGTNSVTQAIKSHKFDVANVINSQWEQTKGATDTNFIGKPDLGYSYLGFKVGKFDKKKGVNVEDKNAKMNNVNLRKAMAYAMNIDQVAKKFYNGLSFRINTFMPDQFANFRNNDIKGYPYNLKKANELLDKAGYKKKGTYRVQPNGKKLVIHLAVRANSMTATPVWQNYIQQWKKIGLDVEFIGGRPMEFNNWVEAVMNDDPRVDVFEGGWSLSSEPSPADLYNEAAPYNFARFVSKENTDLLNQIDSVKSFNQSYRATAFKKWQKWMFDNAYVIPTMGSYNVTAVNKDITGLNLKPSSNFYFEGGFAK</sequence>
<dbReference type="Gene3D" id="3.10.105.10">
    <property type="entry name" value="Dipeptide-binding Protein, Domain 3"/>
    <property type="match status" value="1"/>
</dbReference>
<reference evidence="6 7" key="1">
    <citation type="journal article" date="2015" name="Genome Announc.">
        <title>Expanding the biotechnology potential of lactobacilli through comparative genomics of 213 strains and associated genera.</title>
        <authorList>
            <person name="Sun Z."/>
            <person name="Harris H.M."/>
            <person name="McCann A."/>
            <person name="Guo C."/>
            <person name="Argimon S."/>
            <person name="Zhang W."/>
            <person name="Yang X."/>
            <person name="Jeffery I.B."/>
            <person name="Cooney J.C."/>
            <person name="Kagawa T.F."/>
            <person name="Liu W."/>
            <person name="Song Y."/>
            <person name="Salvetti E."/>
            <person name="Wrobel A."/>
            <person name="Rasinkangas P."/>
            <person name="Parkhill J."/>
            <person name="Rea M.C."/>
            <person name="O'Sullivan O."/>
            <person name="Ritari J."/>
            <person name="Douillard F.P."/>
            <person name="Paul Ross R."/>
            <person name="Yang R."/>
            <person name="Briner A.E."/>
            <person name="Felis G.E."/>
            <person name="de Vos W.M."/>
            <person name="Barrangou R."/>
            <person name="Klaenhammer T.R."/>
            <person name="Caufield P.W."/>
            <person name="Cui Y."/>
            <person name="Zhang H."/>
            <person name="O'Toole P.W."/>
        </authorList>
    </citation>
    <scope>NUCLEOTIDE SEQUENCE [LARGE SCALE GENOMIC DNA]</scope>
    <source>
        <strain evidence="6 7">DSM 23908</strain>
    </source>
</reference>
<proteinExistence type="inferred from homology"/>
<comment type="similarity">
    <text evidence="1">Belongs to the bacterial solute-binding protein 5 family.</text>
</comment>
<dbReference type="Gene3D" id="3.40.190.10">
    <property type="entry name" value="Periplasmic binding protein-like II"/>
    <property type="match status" value="1"/>
</dbReference>
<dbReference type="Pfam" id="PF00496">
    <property type="entry name" value="SBP_bac_5"/>
    <property type="match status" value="1"/>
</dbReference>
<dbReference type="PIRSF" id="PIRSF002741">
    <property type="entry name" value="MppA"/>
    <property type="match status" value="1"/>
</dbReference>
<feature type="signal peptide" evidence="4">
    <location>
        <begin position="1"/>
        <end position="22"/>
    </location>
</feature>
<evidence type="ECO:0000256" key="4">
    <source>
        <dbReference type="SAM" id="SignalP"/>
    </source>
</evidence>
<dbReference type="Proteomes" id="UP000051521">
    <property type="component" value="Unassembled WGS sequence"/>
</dbReference>
<organism evidence="6 7">
    <name type="scientific">Lactobacillus gigeriorum DSM 23908 = CRBIP 24.85</name>
    <dbReference type="NCBI Taxonomy" id="1423751"/>
    <lineage>
        <taxon>Bacteria</taxon>
        <taxon>Bacillati</taxon>
        <taxon>Bacillota</taxon>
        <taxon>Bacilli</taxon>
        <taxon>Lactobacillales</taxon>
        <taxon>Lactobacillaceae</taxon>
        <taxon>Lactobacillus</taxon>
    </lineage>
</organism>
<dbReference type="InterPro" id="IPR030678">
    <property type="entry name" value="Peptide/Ni-bd"/>
</dbReference>
<dbReference type="RefSeq" id="WP_056987813.1">
    <property type="nucleotide sequence ID" value="NZ_AYZO01000008.1"/>
</dbReference>
<keyword evidence="7" id="KW-1185">Reference proteome</keyword>
<keyword evidence="3 4" id="KW-0732">Signal</keyword>
<keyword evidence="2" id="KW-0813">Transport</keyword>
<accession>A0ABR5PWG4</accession>
<evidence type="ECO:0000313" key="7">
    <source>
        <dbReference type="Proteomes" id="UP000051521"/>
    </source>
</evidence>
<evidence type="ECO:0000256" key="3">
    <source>
        <dbReference type="ARBA" id="ARBA00022729"/>
    </source>
</evidence>
<evidence type="ECO:0000256" key="1">
    <source>
        <dbReference type="ARBA" id="ARBA00005695"/>
    </source>
</evidence>
<dbReference type="PANTHER" id="PTHR30290:SF9">
    <property type="entry name" value="OLIGOPEPTIDE-BINDING PROTEIN APPA"/>
    <property type="match status" value="1"/>
</dbReference>
<name>A0ABR5PWG4_9LACO</name>
<feature type="chain" id="PRO_5046854640" evidence="4">
    <location>
        <begin position="23"/>
        <end position="586"/>
    </location>
</feature>
<dbReference type="PANTHER" id="PTHR30290">
    <property type="entry name" value="PERIPLASMIC BINDING COMPONENT OF ABC TRANSPORTER"/>
    <property type="match status" value="1"/>
</dbReference>
<dbReference type="SUPFAM" id="SSF53850">
    <property type="entry name" value="Periplasmic binding protein-like II"/>
    <property type="match status" value="1"/>
</dbReference>
<gene>
    <name evidence="6" type="ORF">FC38_GL001756</name>
</gene>
<dbReference type="EMBL" id="AYZO01000008">
    <property type="protein sequence ID" value="KRN13836.1"/>
    <property type="molecule type" value="Genomic_DNA"/>
</dbReference>
<evidence type="ECO:0000313" key="6">
    <source>
        <dbReference type="EMBL" id="KRN13836.1"/>
    </source>
</evidence>
<evidence type="ECO:0000256" key="2">
    <source>
        <dbReference type="ARBA" id="ARBA00022448"/>
    </source>
</evidence>
<comment type="caution">
    <text evidence="6">The sequence shown here is derived from an EMBL/GenBank/DDBJ whole genome shotgun (WGS) entry which is preliminary data.</text>
</comment>
<dbReference type="InterPro" id="IPR000914">
    <property type="entry name" value="SBP_5_dom"/>
</dbReference>